<dbReference type="AlphaFoldDB" id="A0A8X6L6P4"/>
<comment type="caution">
    <text evidence="2">The sequence shown here is derived from an EMBL/GenBank/DDBJ whole genome shotgun (WGS) entry which is preliminary data.</text>
</comment>
<evidence type="ECO:0000313" key="2">
    <source>
        <dbReference type="EMBL" id="GFQ99740.1"/>
    </source>
</evidence>
<dbReference type="EMBL" id="BMAO01005181">
    <property type="protein sequence ID" value="GFQ99740.1"/>
    <property type="molecule type" value="Genomic_DNA"/>
</dbReference>
<name>A0A8X6L6P4_TRICU</name>
<keyword evidence="3" id="KW-1185">Reference proteome</keyword>
<dbReference type="Proteomes" id="UP000887116">
    <property type="component" value="Unassembled WGS sequence"/>
</dbReference>
<proteinExistence type="predicted"/>
<feature type="region of interest" description="Disordered" evidence="1">
    <location>
        <begin position="63"/>
        <end position="83"/>
    </location>
</feature>
<accession>A0A8X6L6P4</accession>
<organism evidence="2 3">
    <name type="scientific">Trichonephila clavata</name>
    <name type="common">Joro spider</name>
    <name type="synonym">Nephila clavata</name>
    <dbReference type="NCBI Taxonomy" id="2740835"/>
    <lineage>
        <taxon>Eukaryota</taxon>
        <taxon>Metazoa</taxon>
        <taxon>Ecdysozoa</taxon>
        <taxon>Arthropoda</taxon>
        <taxon>Chelicerata</taxon>
        <taxon>Arachnida</taxon>
        <taxon>Araneae</taxon>
        <taxon>Araneomorphae</taxon>
        <taxon>Entelegynae</taxon>
        <taxon>Araneoidea</taxon>
        <taxon>Nephilidae</taxon>
        <taxon>Trichonephila</taxon>
    </lineage>
</organism>
<evidence type="ECO:0000256" key="1">
    <source>
        <dbReference type="SAM" id="MobiDB-lite"/>
    </source>
</evidence>
<sequence length="102" mass="11436">MPIDPSKNKQESTTDLGRAIDPHPHILGSPPLVYSVEGSNPQPTFPLRWLHHELSHLRCLDMGKPRASKDQGPLKQDSSSYLTKDILPTNNHIQIYQLMGAM</sequence>
<protein>
    <submittedName>
        <fullName evidence="2">Uncharacterized protein</fullName>
    </submittedName>
</protein>
<evidence type="ECO:0000313" key="3">
    <source>
        <dbReference type="Proteomes" id="UP000887116"/>
    </source>
</evidence>
<reference evidence="2" key="1">
    <citation type="submission" date="2020-07" db="EMBL/GenBank/DDBJ databases">
        <title>Multicomponent nature underlies the extraordinary mechanical properties of spider dragline silk.</title>
        <authorList>
            <person name="Kono N."/>
            <person name="Nakamura H."/>
            <person name="Mori M."/>
            <person name="Yoshida Y."/>
            <person name="Ohtoshi R."/>
            <person name="Malay A.D."/>
            <person name="Moran D.A.P."/>
            <person name="Tomita M."/>
            <person name="Numata K."/>
            <person name="Arakawa K."/>
        </authorList>
    </citation>
    <scope>NUCLEOTIDE SEQUENCE</scope>
</reference>
<feature type="region of interest" description="Disordered" evidence="1">
    <location>
        <begin position="1"/>
        <end position="23"/>
    </location>
</feature>
<gene>
    <name evidence="2" type="ORF">TNCT_335061</name>
</gene>